<name>A0A0R1GXU3_9LACO</name>
<dbReference type="PATRIC" id="fig|1423726.3.peg.2908"/>
<accession>A0A0R1GXU3</accession>
<dbReference type="PANTHER" id="PTHR42831:SF1">
    <property type="entry name" value="FE-S PROTEIN MATURATION AUXILIARY FACTOR YITW"/>
    <property type="match status" value="1"/>
</dbReference>
<dbReference type="AlphaFoldDB" id="A0A0R1GXU3"/>
<comment type="caution">
    <text evidence="2">The sequence shown here is derived from an EMBL/GenBank/DDBJ whole genome shotgun (WGS) entry which is preliminary data.</text>
</comment>
<dbReference type="RefSeq" id="WP_057904454.1">
    <property type="nucleotide sequence ID" value="NZ_AZDA01000046.1"/>
</dbReference>
<protein>
    <recommendedName>
        <fullName evidence="1">MIP18 family-like domain-containing protein</fullName>
    </recommendedName>
</protein>
<sequence length="117" mass="13165">MREDIQLDERAAAISDQLVAQFEKIYDEELGLDIYNLGFLYGIKLDEAGNCEVTMTFSEMGCGCLTDMPKDIEAALTKIPEIKTVHVEVVWEPSWTLTRISRMGRIALGISVAHRTK</sequence>
<organism evidence="2 3">
    <name type="scientific">Loigolactobacillus bifermentans DSM 20003</name>
    <dbReference type="NCBI Taxonomy" id="1423726"/>
    <lineage>
        <taxon>Bacteria</taxon>
        <taxon>Bacillati</taxon>
        <taxon>Bacillota</taxon>
        <taxon>Bacilli</taxon>
        <taxon>Lactobacillales</taxon>
        <taxon>Lactobacillaceae</taxon>
        <taxon>Loigolactobacillus</taxon>
    </lineage>
</organism>
<dbReference type="STRING" id="1423726.FC07_GL002798"/>
<dbReference type="OrthoDB" id="9805360at2"/>
<gene>
    <name evidence="2" type="ORF">FC07_GL002798</name>
</gene>
<evidence type="ECO:0000313" key="3">
    <source>
        <dbReference type="Proteomes" id="UP000051461"/>
    </source>
</evidence>
<dbReference type="InterPro" id="IPR002744">
    <property type="entry name" value="MIP18-like"/>
</dbReference>
<evidence type="ECO:0000259" key="1">
    <source>
        <dbReference type="Pfam" id="PF01883"/>
    </source>
</evidence>
<dbReference type="InterPro" id="IPR034904">
    <property type="entry name" value="FSCA_dom_sf"/>
</dbReference>
<dbReference type="PANTHER" id="PTHR42831">
    <property type="entry name" value="FE-S PROTEIN MATURATION AUXILIARY FACTOR YITW"/>
    <property type="match status" value="1"/>
</dbReference>
<reference evidence="2 3" key="1">
    <citation type="journal article" date="2015" name="Genome Announc.">
        <title>Expanding the biotechnology potential of lactobacilli through comparative genomics of 213 strains and associated genera.</title>
        <authorList>
            <person name="Sun Z."/>
            <person name="Harris H.M."/>
            <person name="McCann A."/>
            <person name="Guo C."/>
            <person name="Argimon S."/>
            <person name="Zhang W."/>
            <person name="Yang X."/>
            <person name="Jeffery I.B."/>
            <person name="Cooney J.C."/>
            <person name="Kagawa T.F."/>
            <person name="Liu W."/>
            <person name="Song Y."/>
            <person name="Salvetti E."/>
            <person name="Wrobel A."/>
            <person name="Rasinkangas P."/>
            <person name="Parkhill J."/>
            <person name="Rea M.C."/>
            <person name="O'Sullivan O."/>
            <person name="Ritari J."/>
            <person name="Douillard F.P."/>
            <person name="Paul Ross R."/>
            <person name="Yang R."/>
            <person name="Briner A.E."/>
            <person name="Felis G.E."/>
            <person name="de Vos W.M."/>
            <person name="Barrangou R."/>
            <person name="Klaenhammer T.R."/>
            <person name="Caufield P.W."/>
            <person name="Cui Y."/>
            <person name="Zhang H."/>
            <person name="O'Toole P.W."/>
        </authorList>
    </citation>
    <scope>NUCLEOTIDE SEQUENCE [LARGE SCALE GENOMIC DNA]</scope>
    <source>
        <strain evidence="2 3">DSM 20003</strain>
    </source>
</reference>
<evidence type="ECO:0000313" key="2">
    <source>
        <dbReference type="EMBL" id="KRK39078.1"/>
    </source>
</evidence>
<dbReference type="Gene3D" id="3.30.300.130">
    <property type="entry name" value="Fe-S cluster assembly (FSCA)"/>
    <property type="match status" value="1"/>
</dbReference>
<dbReference type="Pfam" id="PF01883">
    <property type="entry name" value="FeS_assembly_P"/>
    <property type="match status" value="1"/>
</dbReference>
<dbReference type="Proteomes" id="UP000051461">
    <property type="component" value="Unassembled WGS sequence"/>
</dbReference>
<proteinExistence type="predicted"/>
<dbReference type="SUPFAM" id="SSF117916">
    <property type="entry name" value="Fe-S cluster assembly (FSCA) domain-like"/>
    <property type="match status" value="1"/>
</dbReference>
<dbReference type="InterPro" id="IPR052339">
    <property type="entry name" value="Fe-S_Maturation_MIP18"/>
</dbReference>
<dbReference type="EMBL" id="AZDA01000046">
    <property type="protein sequence ID" value="KRK39078.1"/>
    <property type="molecule type" value="Genomic_DNA"/>
</dbReference>
<keyword evidence="3" id="KW-1185">Reference proteome</keyword>
<feature type="domain" description="MIP18 family-like" evidence="1">
    <location>
        <begin position="19"/>
        <end position="89"/>
    </location>
</feature>